<proteinExistence type="inferred from homology"/>
<dbReference type="SUPFAM" id="SSF51735">
    <property type="entry name" value="NAD(P)-binding Rossmann-fold domains"/>
    <property type="match status" value="1"/>
</dbReference>
<organism evidence="2 3">
    <name type="scientific">Thalassobaculum litoreum DSM 18839</name>
    <dbReference type="NCBI Taxonomy" id="1123362"/>
    <lineage>
        <taxon>Bacteria</taxon>
        <taxon>Pseudomonadati</taxon>
        <taxon>Pseudomonadota</taxon>
        <taxon>Alphaproteobacteria</taxon>
        <taxon>Rhodospirillales</taxon>
        <taxon>Thalassobaculaceae</taxon>
        <taxon>Thalassobaculum</taxon>
    </lineage>
</organism>
<dbReference type="PRINTS" id="PR00080">
    <property type="entry name" value="SDRFAMILY"/>
</dbReference>
<dbReference type="AlphaFoldDB" id="A0A8G2BF67"/>
<accession>A0A8G2BF67</accession>
<dbReference type="Gene3D" id="3.40.50.720">
    <property type="entry name" value="NAD(P)-binding Rossmann-like Domain"/>
    <property type="match status" value="1"/>
</dbReference>
<dbReference type="InterPro" id="IPR002347">
    <property type="entry name" value="SDR_fam"/>
</dbReference>
<dbReference type="EMBL" id="FNBW01000002">
    <property type="protein sequence ID" value="SDF30625.1"/>
    <property type="molecule type" value="Genomic_DNA"/>
</dbReference>
<evidence type="ECO:0000313" key="3">
    <source>
        <dbReference type="Proteomes" id="UP000198615"/>
    </source>
</evidence>
<dbReference type="InterPro" id="IPR020904">
    <property type="entry name" value="Sc_DH/Rdtase_CS"/>
</dbReference>
<keyword evidence="3" id="KW-1185">Reference proteome</keyword>
<dbReference type="CDD" id="cd05233">
    <property type="entry name" value="SDR_c"/>
    <property type="match status" value="1"/>
</dbReference>
<reference evidence="2 3" key="1">
    <citation type="submission" date="2016-10" db="EMBL/GenBank/DDBJ databases">
        <authorList>
            <person name="Varghese N."/>
            <person name="Submissions S."/>
        </authorList>
    </citation>
    <scope>NUCLEOTIDE SEQUENCE [LARGE SCALE GENOMIC DNA]</scope>
    <source>
        <strain evidence="2 3">DSM 18839</strain>
    </source>
</reference>
<dbReference type="PRINTS" id="PR00081">
    <property type="entry name" value="GDHRDH"/>
</dbReference>
<dbReference type="FunFam" id="3.40.50.720:FF:000084">
    <property type="entry name" value="Short-chain dehydrogenase reductase"/>
    <property type="match status" value="1"/>
</dbReference>
<sequence>MYSEDTFRDARVVITAGASGIGLVYARRFAAAGARVALCDVDAAAVAAAGADITGSIARPADVTDEAQMGAFFLEVEERWGGADVVIANAGTGGPAGLIESHSLEAWRACIAVNLDGAFLTCRWAARVLKEGGGGSLILMSSSAGLHGYPNRSPYATSKWGIIGLMKTLAMELGPYGVRVNAICPGSVEGERMDRVLANEAKATGLTEAELRARYVAGVSLRSWVSADDVADAALFLASPAGAKISGLALPVDGHTHSLA</sequence>
<name>A0A8G2BF67_9PROT</name>
<dbReference type="OrthoDB" id="9804774at2"/>
<dbReference type="GO" id="GO:0016616">
    <property type="term" value="F:oxidoreductase activity, acting on the CH-OH group of donors, NAD or NADP as acceptor"/>
    <property type="evidence" value="ECO:0007669"/>
    <property type="project" value="TreeGrafter"/>
</dbReference>
<gene>
    <name evidence="2" type="ORF">SAMN05660686_00976</name>
</gene>
<dbReference type="Pfam" id="PF13561">
    <property type="entry name" value="adh_short_C2"/>
    <property type="match status" value="1"/>
</dbReference>
<dbReference type="RefSeq" id="WP_093148558.1">
    <property type="nucleotide sequence ID" value="NZ_FNBW01000002.1"/>
</dbReference>
<dbReference type="Proteomes" id="UP000198615">
    <property type="component" value="Unassembled WGS sequence"/>
</dbReference>
<comment type="caution">
    <text evidence="2">The sequence shown here is derived from an EMBL/GenBank/DDBJ whole genome shotgun (WGS) entry which is preliminary data.</text>
</comment>
<evidence type="ECO:0000313" key="2">
    <source>
        <dbReference type="EMBL" id="SDF30625.1"/>
    </source>
</evidence>
<evidence type="ECO:0000256" key="1">
    <source>
        <dbReference type="ARBA" id="ARBA00006484"/>
    </source>
</evidence>
<dbReference type="PANTHER" id="PTHR42760">
    <property type="entry name" value="SHORT-CHAIN DEHYDROGENASES/REDUCTASES FAMILY MEMBER"/>
    <property type="match status" value="1"/>
</dbReference>
<dbReference type="InterPro" id="IPR036291">
    <property type="entry name" value="NAD(P)-bd_dom_sf"/>
</dbReference>
<dbReference type="GO" id="GO:0030497">
    <property type="term" value="P:fatty acid elongation"/>
    <property type="evidence" value="ECO:0007669"/>
    <property type="project" value="TreeGrafter"/>
</dbReference>
<dbReference type="PANTHER" id="PTHR42760:SF40">
    <property type="entry name" value="3-OXOACYL-[ACYL-CARRIER-PROTEIN] REDUCTASE, CHLOROPLASTIC"/>
    <property type="match status" value="1"/>
</dbReference>
<dbReference type="PROSITE" id="PS00061">
    <property type="entry name" value="ADH_SHORT"/>
    <property type="match status" value="1"/>
</dbReference>
<comment type="similarity">
    <text evidence="1">Belongs to the short-chain dehydrogenases/reductases (SDR) family.</text>
</comment>
<protein>
    <submittedName>
        <fullName evidence="2">NAD(P)-dependent dehydrogenase, short-chain alcohol dehydrogenase family</fullName>
    </submittedName>
</protein>